<feature type="region of interest" description="Disordered" evidence="9">
    <location>
        <begin position="1"/>
        <end position="24"/>
    </location>
</feature>
<reference evidence="11" key="1">
    <citation type="submission" date="2023-05" db="EMBL/GenBank/DDBJ databases">
        <title>Cataloging the Phylogenetic Diversity of Human Bladder Bacteria.</title>
        <authorList>
            <person name="Du J."/>
        </authorList>
    </citation>
    <scope>NUCLEOTIDE SEQUENCE</scope>
    <source>
        <strain evidence="11">UMB9978</strain>
    </source>
</reference>
<keyword evidence="7" id="KW-0067">ATP-binding</keyword>
<dbReference type="GO" id="GO:0016301">
    <property type="term" value="F:kinase activity"/>
    <property type="evidence" value="ECO:0007669"/>
    <property type="project" value="UniProtKB-KW"/>
</dbReference>
<keyword evidence="4 11" id="KW-0808">Transferase</keyword>
<dbReference type="Proteomes" id="UP001240483">
    <property type="component" value="Unassembled WGS sequence"/>
</dbReference>
<gene>
    <name evidence="11" type="primary">folK</name>
    <name evidence="11" type="ORF">QP116_02065</name>
</gene>
<accession>A0AAP4C7G3</accession>
<proteinExistence type="predicted"/>
<comment type="caution">
    <text evidence="11">The sequence shown here is derived from an EMBL/GenBank/DDBJ whole genome shotgun (WGS) entry which is preliminary data.</text>
</comment>
<evidence type="ECO:0000313" key="12">
    <source>
        <dbReference type="Proteomes" id="UP001240483"/>
    </source>
</evidence>
<feature type="domain" description="7,8-dihydro-6-hydroxymethylpterin-pyrophosphokinase" evidence="10">
    <location>
        <begin position="119"/>
        <end position="130"/>
    </location>
</feature>
<evidence type="ECO:0000256" key="5">
    <source>
        <dbReference type="ARBA" id="ARBA00022741"/>
    </source>
</evidence>
<keyword evidence="5" id="KW-0547">Nucleotide-binding</keyword>
<evidence type="ECO:0000256" key="8">
    <source>
        <dbReference type="ARBA" id="ARBA00022909"/>
    </source>
</evidence>
<evidence type="ECO:0000256" key="2">
    <source>
        <dbReference type="ARBA" id="ARBA00005051"/>
    </source>
</evidence>
<organism evidence="11 12">
    <name type="scientific">Pseudoglutamicibacter cumminsii</name>
    <dbReference type="NCBI Taxonomy" id="156979"/>
    <lineage>
        <taxon>Bacteria</taxon>
        <taxon>Bacillati</taxon>
        <taxon>Actinomycetota</taxon>
        <taxon>Actinomycetes</taxon>
        <taxon>Micrococcales</taxon>
        <taxon>Micrococcaceae</taxon>
        <taxon>Pseudoglutamicibacter</taxon>
    </lineage>
</organism>
<evidence type="ECO:0000256" key="1">
    <source>
        <dbReference type="ARBA" id="ARBA00000198"/>
    </source>
</evidence>
<dbReference type="GO" id="GO:0005524">
    <property type="term" value="F:ATP binding"/>
    <property type="evidence" value="ECO:0007669"/>
    <property type="project" value="UniProtKB-KW"/>
</dbReference>
<keyword evidence="6" id="KW-0418">Kinase</keyword>
<feature type="compositionally biased region" description="Basic and acidic residues" evidence="9">
    <location>
        <begin position="192"/>
        <end position="203"/>
    </location>
</feature>
<dbReference type="InterPro" id="IPR035907">
    <property type="entry name" value="Hppk_sf"/>
</dbReference>
<dbReference type="InterPro" id="IPR000550">
    <property type="entry name" value="Hppk"/>
</dbReference>
<dbReference type="PANTHER" id="PTHR43071:SF1">
    <property type="entry name" value="2-AMINO-4-HYDROXY-6-HYDROXYMETHYLDIHYDROPTERIDINE PYROPHOSPHOKINASE"/>
    <property type="match status" value="1"/>
</dbReference>
<dbReference type="EMBL" id="JASODW010000002">
    <property type="protein sequence ID" value="MDK6274538.1"/>
    <property type="molecule type" value="Genomic_DNA"/>
</dbReference>
<keyword evidence="8" id="KW-0289">Folate biosynthesis</keyword>
<name>A0AAP4C7G3_9MICC</name>
<evidence type="ECO:0000256" key="9">
    <source>
        <dbReference type="SAM" id="MobiDB-lite"/>
    </source>
</evidence>
<dbReference type="SUPFAM" id="SSF55083">
    <property type="entry name" value="6-hydroxymethyl-7,8-dihydropterin pyrophosphokinase, HPPK"/>
    <property type="match status" value="1"/>
</dbReference>
<dbReference type="GO" id="GO:0003848">
    <property type="term" value="F:2-amino-4-hydroxy-6-hydroxymethyldihydropteridine diphosphokinase activity"/>
    <property type="evidence" value="ECO:0007669"/>
    <property type="project" value="UniProtKB-EC"/>
</dbReference>
<dbReference type="GO" id="GO:0046656">
    <property type="term" value="P:folic acid biosynthetic process"/>
    <property type="evidence" value="ECO:0007669"/>
    <property type="project" value="UniProtKB-KW"/>
</dbReference>
<dbReference type="PROSITE" id="PS00794">
    <property type="entry name" value="HPPK"/>
    <property type="match status" value="1"/>
</dbReference>
<evidence type="ECO:0000259" key="10">
    <source>
        <dbReference type="PROSITE" id="PS00794"/>
    </source>
</evidence>
<feature type="compositionally biased region" description="Low complexity" evidence="9">
    <location>
        <begin position="204"/>
        <end position="219"/>
    </location>
</feature>
<dbReference type="RefSeq" id="WP_285332503.1">
    <property type="nucleotide sequence ID" value="NZ_JASODW010000002.1"/>
</dbReference>
<dbReference type="Pfam" id="PF01288">
    <property type="entry name" value="HPPK"/>
    <property type="match status" value="1"/>
</dbReference>
<feature type="region of interest" description="Disordered" evidence="9">
    <location>
        <begin position="189"/>
        <end position="233"/>
    </location>
</feature>
<dbReference type="Gene3D" id="3.30.70.560">
    <property type="entry name" value="7,8-Dihydro-6-hydroxymethylpterin-pyrophosphokinase HPPK"/>
    <property type="match status" value="1"/>
</dbReference>
<dbReference type="PANTHER" id="PTHR43071">
    <property type="entry name" value="2-AMINO-4-HYDROXY-6-HYDROXYMETHYLDIHYDROPTERIDINE PYROPHOSPHOKINASE"/>
    <property type="match status" value="1"/>
</dbReference>
<evidence type="ECO:0000256" key="4">
    <source>
        <dbReference type="ARBA" id="ARBA00022679"/>
    </source>
</evidence>
<comment type="pathway">
    <text evidence="2">Cofactor biosynthesis; tetrahydrofolate biosynthesis; 2-amino-4-hydroxy-6-hydroxymethyl-7,8-dihydropteridine diphosphate from 7,8-dihydroneopterin triphosphate: step 4/4.</text>
</comment>
<comment type="catalytic activity">
    <reaction evidence="1">
        <text>6-hydroxymethyl-7,8-dihydropterin + ATP = (7,8-dihydropterin-6-yl)methyl diphosphate + AMP + H(+)</text>
        <dbReference type="Rhea" id="RHEA:11412"/>
        <dbReference type="ChEBI" id="CHEBI:15378"/>
        <dbReference type="ChEBI" id="CHEBI:30616"/>
        <dbReference type="ChEBI" id="CHEBI:44841"/>
        <dbReference type="ChEBI" id="CHEBI:72950"/>
        <dbReference type="ChEBI" id="CHEBI:456215"/>
        <dbReference type="EC" id="2.7.6.3"/>
    </reaction>
</comment>
<dbReference type="CDD" id="cd00483">
    <property type="entry name" value="HPPK"/>
    <property type="match status" value="1"/>
</dbReference>
<evidence type="ECO:0000256" key="6">
    <source>
        <dbReference type="ARBA" id="ARBA00022777"/>
    </source>
</evidence>
<dbReference type="EC" id="2.7.6.3" evidence="3"/>
<sequence>MSQGSEFNASEPHEEGHGPLPEVLTQEPGYPVIAVIALGANLGDVVETLALARAEIASLDGVTVTGESPMVVTDPVGGPEGQPEYLNQVVEVSTTLSPAALLEQLQRIELEHGRTREVRWGARTLDLDVITFGSVVSDHPLLTLPHPRALERGFVVIPWSWMDPGAFVGSESVFRVARELEPLGGVRPYMDPAHRLPDSRDAAGTDTGAAQTEAAEADASGTAPSDDDGASAS</sequence>
<dbReference type="NCBIfam" id="TIGR01498">
    <property type="entry name" value="folK"/>
    <property type="match status" value="1"/>
</dbReference>
<dbReference type="AlphaFoldDB" id="A0AAP4C7G3"/>
<evidence type="ECO:0000256" key="3">
    <source>
        <dbReference type="ARBA" id="ARBA00013253"/>
    </source>
</evidence>
<evidence type="ECO:0000313" key="11">
    <source>
        <dbReference type="EMBL" id="MDK6274538.1"/>
    </source>
</evidence>
<protein>
    <recommendedName>
        <fullName evidence="3">2-amino-4-hydroxy-6-hydroxymethyldihydropteridine diphosphokinase</fullName>
        <ecNumber evidence="3">2.7.6.3</ecNumber>
    </recommendedName>
</protein>
<evidence type="ECO:0000256" key="7">
    <source>
        <dbReference type="ARBA" id="ARBA00022840"/>
    </source>
</evidence>